<comment type="similarity">
    <text evidence="1">Belongs to the aldehyde dehydrogenase family.</text>
</comment>
<gene>
    <name evidence="5" type="ORF">LSH36_687g02021</name>
</gene>
<dbReference type="Gene3D" id="3.40.605.10">
    <property type="entry name" value="Aldehyde Dehydrogenase, Chain A, domain 1"/>
    <property type="match status" value="1"/>
</dbReference>
<proteinExistence type="inferred from homology"/>
<keyword evidence="2" id="KW-0560">Oxidoreductase</keyword>
<keyword evidence="6" id="KW-1185">Reference proteome</keyword>
<dbReference type="InterPro" id="IPR016161">
    <property type="entry name" value="Ald_DH/histidinol_DH"/>
</dbReference>
<protein>
    <recommendedName>
        <fullName evidence="4">Aldehyde dehydrogenase domain-containing protein</fullName>
    </recommendedName>
</protein>
<dbReference type="InterPro" id="IPR016162">
    <property type="entry name" value="Ald_DH_N"/>
</dbReference>
<dbReference type="AlphaFoldDB" id="A0AAD9J3I3"/>
<sequence>MHELDGSGDRVMIGEVRNEQTVCLRLYREKPLVLYMFVKDDEVRKKFLEKTSSGSVCVNDSLMYDTARGLPFGGIGYSGHGNYHGKYSFDTFSHKRGCLIKKQAMEIINSWRYPPHTDRKLQNMQFMQKKKLKKRTFFGLFPFIIALHRASRRHCSTPDETLGGACAPPGLDLKARPWRELKCGIKQTVGGGRTDMCWVGSGRLRPPRNARISGVFSSPLFAASPSRRGNDVRKQLGEEPCQRTDHGR</sequence>
<evidence type="ECO:0000313" key="6">
    <source>
        <dbReference type="Proteomes" id="UP001208570"/>
    </source>
</evidence>
<reference evidence="5" key="1">
    <citation type="journal article" date="2023" name="Mol. Biol. Evol.">
        <title>Third-Generation Sequencing Reveals the Adaptive Role of the Epigenome in Three Deep-Sea Polychaetes.</title>
        <authorList>
            <person name="Perez M."/>
            <person name="Aroh O."/>
            <person name="Sun Y."/>
            <person name="Lan Y."/>
            <person name="Juniper S.K."/>
            <person name="Young C.R."/>
            <person name="Angers B."/>
            <person name="Qian P.Y."/>
        </authorList>
    </citation>
    <scope>NUCLEOTIDE SEQUENCE</scope>
    <source>
        <strain evidence="5">P08H-3</strain>
    </source>
</reference>
<dbReference type="Proteomes" id="UP001208570">
    <property type="component" value="Unassembled WGS sequence"/>
</dbReference>
<dbReference type="SUPFAM" id="SSF53720">
    <property type="entry name" value="ALDH-like"/>
    <property type="match status" value="1"/>
</dbReference>
<dbReference type="InterPro" id="IPR015590">
    <property type="entry name" value="Aldehyde_DH_dom"/>
</dbReference>
<accession>A0AAD9J3I3</accession>
<evidence type="ECO:0000256" key="3">
    <source>
        <dbReference type="SAM" id="MobiDB-lite"/>
    </source>
</evidence>
<evidence type="ECO:0000259" key="4">
    <source>
        <dbReference type="Pfam" id="PF00171"/>
    </source>
</evidence>
<dbReference type="Gene3D" id="3.40.309.10">
    <property type="entry name" value="Aldehyde Dehydrogenase, Chain A, domain 2"/>
    <property type="match status" value="1"/>
</dbReference>
<evidence type="ECO:0000256" key="2">
    <source>
        <dbReference type="ARBA" id="ARBA00023002"/>
    </source>
</evidence>
<dbReference type="InterPro" id="IPR012394">
    <property type="entry name" value="Aldehyde_DH_NAD(P)"/>
</dbReference>
<organism evidence="5 6">
    <name type="scientific">Paralvinella palmiformis</name>
    <dbReference type="NCBI Taxonomy" id="53620"/>
    <lineage>
        <taxon>Eukaryota</taxon>
        <taxon>Metazoa</taxon>
        <taxon>Spiralia</taxon>
        <taxon>Lophotrochozoa</taxon>
        <taxon>Annelida</taxon>
        <taxon>Polychaeta</taxon>
        <taxon>Sedentaria</taxon>
        <taxon>Canalipalpata</taxon>
        <taxon>Terebellida</taxon>
        <taxon>Terebelliformia</taxon>
        <taxon>Alvinellidae</taxon>
        <taxon>Paralvinella</taxon>
    </lineage>
</organism>
<dbReference type="PANTHER" id="PTHR43570">
    <property type="entry name" value="ALDEHYDE DEHYDROGENASE"/>
    <property type="match status" value="1"/>
</dbReference>
<dbReference type="GO" id="GO:0004029">
    <property type="term" value="F:aldehyde dehydrogenase (NAD+) activity"/>
    <property type="evidence" value="ECO:0007669"/>
    <property type="project" value="TreeGrafter"/>
</dbReference>
<dbReference type="EMBL" id="JAODUP010000687">
    <property type="protein sequence ID" value="KAK2145341.1"/>
    <property type="molecule type" value="Genomic_DNA"/>
</dbReference>
<feature type="region of interest" description="Disordered" evidence="3">
    <location>
        <begin position="224"/>
        <end position="248"/>
    </location>
</feature>
<evidence type="ECO:0000313" key="5">
    <source>
        <dbReference type="EMBL" id="KAK2145341.1"/>
    </source>
</evidence>
<dbReference type="PANTHER" id="PTHR43570:SF16">
    <property type="entry name" value="ALDEHYDE DEHYDROGENASE TYPE III, ISOFORM Q"/>
    <property type="match status" value="1"/>
</dbReference>
<dbReference type="Pfam" id="PF00171">
    <property type="entry name" value="Aldedh"/>
    <property type="match status" value="1"/>
</dbReference>
<dbReference type="GO" id="GO:0005737">
    <property type="term" value="C:cytoplasm"/>
    <property type="evidence" value="ECO:0007669"/>
    <property type="project" value="TreeGrafter"/>
</dbReference>
<dbReference type="InterPro" id="IPR016163">
    <property type="entry name" value="Ald_DH_C"/>
</dbReference>
<feature type="domain" description="Aldehyde dehydrogenase" evidence="4">
    <location>
        <begin position="36"/>
        <end position="94"/>
    </location>
</feature>
<dbReference type="GO" id="GO:0006081">
    <property type="term" value="P:aldehyde metabolic process"/>
    <property type="evidence" value="ECO:0007669"/>
    <property type="project" value="InterPro"/>
</dbReference>
<name>A0AAD9J3I3_9ANNE</name>
<feature type="compositionally biased region" description="Basic and acidic residues" evidence="3">
    <location>
        <begin position="228"/>
        <end position="248"/>
    </location>
</feature>
<comment type="caution">
    <text evidence="5">The sequence shown here is derived from an EMBL/GenBank/DDBJ whole genome shotgun (WGS) entry which is preliminary data.</text>
</comment>
<evidence type="ECO:0000256" key="1">
    <source>
        <dbReference type="ARBA" id="ARBA00009986"/>
    </source>
</evidence>